<dbReference type="Proteomes" id="UP000295818">
    <property type="component" value="Unassembled WGS sequence"/>
</dbReference>
<dbReference type="SUPFAM" id="SSF52096">
    <property type="entry name" value="ClpP/crotonase"/>
    <property type="match status" value="1"/>
</dbReference>
<dbReference type="PANTHER" id="PTHR10381:SF26">
    <property type="entry name" value="ATP-DEPENDENT CLP PROTEASE PROTEOLYTIC SUBUNIT-LIKE-RELATED"/>
    <property type="match status" value="1"/>
</dbReference>
<comment type="caution">
    <text evidence="4">The sequence shown here is derived from an EMBL/GenBank/DDBJ whole genome shotgun (WGS) entry which is preliminary data.</text>
</comment>
<sequence length="213" mass="22927">MSSYTIPSVITQHPRGERIMDVYSHLLSERVIYLGTGIDAGVANAMIAQLLHLEADKPEQPINLYINCEGGDMTAMLAIYDTMQFVRSPIATFCVGQAIAAGAVLLAAGAPGQRAILPHARVVLHQPAARGQGTIPDLILQADEVVRVRSQVETILSAHTGQTVERLRHDTDRDHVLTAETAREYGVVDEVIQHRFPVAVLEGAGIHPTAASA</sequence>
<evidence type="ECO:0000256" key="3">
    <source>
        <dbReference type="RuleBase" id="RU003567"/>
    </source>
</evidence>
<comment type="similarity">
    <text evidence="1 2 3">Belongs to the peptidase S14 family.</text>
</comment>
<keyword evidence="2" id="KW-0720">Serine protease</keyword>
<dbReference type="PANTHER" id="PTHR10381">
    <property type="entry name" value="ATP-DEPENDENT CLP PROTEASE PROTEOLYTIC SUBUNIT"/>
    <property type="match status" value="1"/>
</dbReference>
<evidence type="ECO:0000256" key="1">
    <source>
        <dbReference type="ARBA" id="ARBA00007039"/>
    </source>
</evidence>
<accession>A0ABY2BVK9</accession>
<comment type="subcellular location">
    <subcellularLocation>
        <location evidence="2">Cytoplasm</location>
    </subcellularLocation>
</comment>
<proteinExistence type="inferred from homology"/>
<dbReference type="NCBIfam" id="NF009205">
    <property type="entry name" value="PRK12553.1"/>
    <property type="match status" value="1"/>
</dbReference>
<gene>
    <name evidence="2" type="primary">clpP</name>
    <name evidence="4" type="ORF">EV644_101903</name>
</gene>
<comment type="function">
    <text evidence="2">Cleaves peptides in various proteins in a process that requires ATP hydrolysis. Has a chymotrypsin-like activity. Plays a major role in the degradation of misfolded proteins.</text>
</comment>
<keyword evidence="2" id="KW-0963">Cytoplasm</keyword>
<comment type="caution">
    <text evidence="2">Lacks conserved residue(s) required for the propagation of feature annotation.</text>
</comment>
<keyword evidence="2" id="KW-0378">Hydrolase</keyword>
<keyword evidence="2 4" id="KW-0645">Protease</keyword>
<dbReference type="Gene3D" id="3.90.226.10">
    <property type="entry name" value="2-enoyl-CoA Hydratase, Chain A, domain 1"/>
    <property type="match status" value="1"/>
</dbReference>
<feature type="active site" evidence="2">
    <location>
        <position position="125"/>
    </location>
</feature>
<dbReference type="InterPro" id="IPR029045">
    <property type="entry name" value="ClpP/crotonase-like_dom_sf"/>
</dbReference>
<dbReference type="GO" id="GO:0006508">
    <property type="term" value="P:proteolysis"/>
    <property type="evidence" value="ECO:0007669"/>
    <property type="project" value="UniProtKB-KW"/>
</dbReference>
<dbReference type="EMBL" id="SLWM01000001">
    <property type="protein sequence ID" value="TCO32260.1"/>
    <property type="molecule type" value="Genomic_DNA"/>
</dbReference>
<dbReference type="CDD" id="cd07017">
    <property type="entry name" value="S14_ClpP_2"/>
    <property type="match status" value="1"/>
</dbReference>
<evidence type="ECO:0000313" key="5">
    <source>
        <dbReference type="Proteomes" id="UP000295818"/>
    </source>
</evidence>
<dbReference type="GO" id="GO:0008233">
    <property type="term" value="F:peptidase activity"/>
    <property type="evidence" value="ECO:0007669"/>
    <property type="project" value="UniProtKB-KW"/>
</dbReference>
<comment type="subunit">
    <text evidence="2">Fourteen ClpP subunits assemble into 2 heptameric rings which stack back to back to give a disk-like structure with a central cavity, resembling the structure of eukaryotic proteasomes.</text>
</comment>
<evidence type="ECO:0000256" key="2">
    <source>
        <dbReference type="HAMAP-Rule" id="MF_00444"/>
    </source>
</evidence>
<comment type="catalytic activity">
    <reaction evidence="2">
        <text>Hydrolysis of proteins to small peptides in the presence of ATP and magnesium. alpha-casein is the usual test substrate. In the absence of ATP, only oligopeptides shorter than five residues are hydrolyzed (such as succinyl-Leu-Tyr-|-NHMec, and Leu-Tyr-Leu-|-Tyr-Trp, in which cleavage of the -Tyr-|-Leu- and -Tyr-|-Trp bonds also occurs).</text>
        <dbReference type="EC" id="3.4.21.92"/>
    </reaction>
</comment>
<protein>
    <recommendedName>
        <fullName evidence="2 3">ATP-dependent Clp protease proteolytic subunit</fullName>
        <ecNumber evidence="2">3.4.21.92</ecNumber>
    </recommendedName>
    <alternativeName>
        <fullName evidence="2">Endopeptidase Clp</fullName>
    </alternativeName>
</protein>
<organism evidence="4 5">
    <name type="scientific">Kribbella orskensis</name>
    <dbReference type="NCBI Taxonomy" id="2512216"/>
    <lineage>
        <taxon>Bacteria</taxon>
        <taxon>Bacillati</taxon>
        <taxon>Actinomycetota</taxon>
        <taxon>Actinomycetes</taxon>
        <taxon>Propionibacteriales</taxon>
        <taxon>Kribbellaceae</taxon>
        <taxon>Kribbella</taxon>
    </lineage>
</organism>
<dbReference type="Pfam" id="PF00574">
    <property type="entry name" value="CLP_protease"/>
    <property type="match status" value="1"/>
</dbReference>
<reference evidence="4 5" key="1">
    <citation type="journal article" date="2015" name="Stand. Genomic Sci.">
        <title>Genomic Encyclopedia of Bacterial and Archaeal Type Strains, Phase III: the genomes of soil and plant-associated and newly described type strains.</title>
        <authorList>
            <person name="Whitman W.B."/>
            <person name="Woyke T."/>
            <person name="Klenk H.P."/>
            <person name="Zhou Y."/>
            <person name="Lilburn T.G."/>
            <person name="Beck B.J."/>
            <person name="De Vos P."/>
            <person name="Vandamme P."/>
            <person name="Eisen J.A."/>
            <person name="Garrity G."/>
            <person name="Hugenholtz P."/>
            <person name="Kyrpides N.C."/>
        </authorList>
    </citation>
    <scope>NUCLEOTIDE SEQUENCE [LARGE SCALE GENOMIC DNA]</scope>
    <source>
        <strain evidence="4 5">VKM Ac-2538</strain>
    </source>
</reference>
<dbReference type="RefSeq" id="WP_132186823.1">
    <property type="nucleotide sequence ID" value="NZ_SLWM01000001.1"/>
</dbReference>
<dbReference type="PRINTS" id="PR00127">
    <property type="entry name" value="CLPPROTEASEP"/>
</dbReference>
<keyword evidence="5" id="KW-1185">Reference proteome</keyword>
<dbReference type="InterPro" id="IPR023562">
    <property type="entry name" value="ClpP/TepA"/>
</dbReference>
<dbReference type="EC" id="3.4.21.92" evidence="2"/>
<dbReference type="InterPro" id="IPR001907">
    <property type="entry name" value="ClpP"/>
</dbReference>
<name>A0ABY2BVK9_9ACTN</name>
<dbReference type="HAMAP" id="MF_00444">
    <property type="entry name" value="ClpP"/>
    <property type="match status" value="1"/>
</dbReference>
<evidence type="ECO:0000313" key="4">
    <source>
        <dbReference type="EMBL" id="TCO32260.1"/>
    </source>
</evidence>